<gene>
    <name evidence="1" type="ORF">C8A00DRAFT_37359</name>
</gene>
<comment type="caution">
    <text evidence="1">The sequence shown here is derived from an EMBL/GenBank/DDBJ whole genome shotgun (WGS) entry which is preliminary data.</text>
</comment>
<evidence type="ECO:0000313" key="2">
    <source>
        <dbReference type="Proteomes" id="UP001302745"/>
    </source>
</evidence>
<name>A0AAN6ZTU9_9PEZI</name>
<reference evidence="1" key="1">
    <citation type="journal article" date="2023" name="Mol. Phylogenet. Evol.">
        <title>Genome-scale phylogeny and comparative genomics of the fungal order Sordariales.</title>
        <authorList>
            <person name="Hensen N."/>
            <person name="Bonometti L."/>
            <person name="Westerberg I."/>
            <person name="Brannstrom I.O."/>
            <person name="Guillou S."/>
            <person name="Cros-Aarteil S."/>
            <person name="Calhoun S."/>
            <person name="Haridas S."/>
            <person name="Kuo A."/>
            <person name="Mondo S."/>
            <person name="Pangilinan J."/>
            <person name="Riley R."/>
            <person name="LaButti K."/>
            <person name="Andreopoulos B."/>
            <person name="Lipzen A."/>
            <person name="Chen C."/>
            <person name="Yan M."/>
            <person name="Daum C."/>
            <person name="Ng V."/>
            <person name="Clum A."/>
            <person name="Steindorff A."/>
            <person name="Ohm R.A."/>
            <person name="Martin F."/>
            <person name="Silar P."/>
            <person name="Natvig D.O."/>
            <person name="Lalanne C."/>
            <person name="Gautier V."/>
            <person name="Ament-Velasquez S.L."/>
            <person name="Kruys A."/>
            <person name="Hutchinson M.I."/>
            <person name="Powell A.J."/>
            <person name="Barry K."/>
            <person name="Miller A.N."/>
            <person name="Grigoriev I.V."/>
            <person name="Debuchy R."/>
            <person name="Gladieux P."/>
            <person name="Hiltunen Thoren M."/>
            <person name="Johannesson H."/>
        </authorList>
    </citation>
    <scope>NUCLEOTIDE SEQUENCE</scope>
    <source>
        <strain evidence="1">CBS 538.74</strain>
    </source>
</reference>
<organism evidence="1 2">
    <name type="scientific">Chaetomidium leptoderma</name>
    <dbReference type="NCBI Taxonomy" id="669021"/>
    <lineage>
        <taxon>Eukaryota</taxon>
        <taxon>Fungi</taxon>
        <taxon>Dikarya</taxon>
        <taxon>Ascomycota</taxon>
        <taxon>Pezizomycotina</taxon>
        <taxon>Sordariomycetes</taxon>
        <taxon>Sordariomycetidae</taxon>
        <taxon>Sordariales</taxon>
        <taxon>Chaetomiaceae</taxon>
        <taxon>Chaetomidium</taxon>
    </lineage>
</organism>
<sequence>MAGLLSPPPEKPDYRKELTQVQGEEVLAGYDRILKPLARLGKDGLTRFYADFAWPWKWTNWASDRRRDMGDSDAAWEWISRRKPC</sequence>
<keyword evidence="2" id="KW-1185">Reference proteome</keyword>
<accession>A0AAN6ZTU9</accession>
<evidence type="ECO:0000313" key="1">
    <source>
        <dbReference type="EMBL" id="KAK4150053.1"/>
    </source>
</evidence>
<proteinExistence type="predicted"/>
<dbReference type="AlphaFoldDB" id="A0AAN6ZTU9"/>
<dbReference type="Proteomes" id="UP001302745">
    <property type="component" value="Unassembled WGS sequence"/>
</dbReference>
<dbReference type="EMBL" id="MU857101">
    <property type="protein sequence ID" value="KAK4150053.1"/>
    <property type="molecule type" value="Genomic_DNA"/>
</dbReference>
<protein>
    <submittedName>
        <fullName evidence="1">Uncharacterized protein</fullName>
    </submittedName>
</protein>
<reference evidence="1" key="2">
    <citation type="submission" date="2023-05" db="EMBL/GenBank/DDBJ databases">
        <authorList>
            <consortium name="Lawrence Berkeley National Laboratory"/>
            <person name="Steindorff A."/>
            <person name="Hensen N."/>
            <person name="Bonometti L."/>
            <person name="Westerberg I."/>
            <person name="Brannstrom I.O."/>
            <person name="Guillou S."/>
            <person name="Cros-Aarteil S."/>
            <person name="Calhoun S."/>
            <person name="Haridas S."/>
            <person name="Kuo A."/>
            <person name="Mondo S."/>
            <person name="Pangilinan J."/>
            <person name="Riley R."/>
            <person name="Labutti K."/>
            <person name="Andreopoulos B."/>
            <person name="Lipzen A."/>
            <person name="Chen C."/>
            <person name="Yanf M."/>
            <person name="Daum C."/>
            <person name="Ng V."/>
            <person name="Clum A."/>
            <person name="Ohm R."/>
            <person name="Martin F."/>
            <person name="Silar P."/>
            <person name="Natvig D."/>
            <person name="Lalanne C."/>
            <person name="Gautier V."/>
            <person name="Ament-Velasquez S.L."/>
            <person name="Kruys A."/>
            <person name="Hutchinson M.I."/>
            <person name="Powell A.J."/>
            <person name="Barry K."/>
            <person name="Miller A.N."/>
            <person name="Grigoriev I.V."/>
            <person name="Debuchy R."/>
            <person name="Gladieux P."/>
            <person name="Thoren M.H."/>
            <person name="Johannesson H."/>
        </authorList>
    </citation>
    <scope>NUCLEOTIDE SEQUENCE</scope>
    <source>
        <strain evidence="1">CBS 538.74</strain>
    </source>
</reference>